<proteinExistence type="predicted"/>
<evidence type="ECO:0000256" key="7">
    <source>
        <dbReference type="ARBA" id="ARBA00022679"/>
    </source>
</evidence>
<protein>
    <recommendedName>
        <fullName evidence="3">histidine kinase</fullName>
        <ecNumber evidence="3">2.7.13.3</ecNumber>
    </recommendedName>
</protein>
<dbReference type="SUPFAM" id="SSF52172">
    <property type="entry name" value="CheY-like"/>
    <property type="match status" value="1"/>
</dbReference>
<keyword evidence="21" id="KW-1185">Reference proteome</keyword>
<dbReference type="PROSITE" id="PS50885">
    <property type="entry name" value="HAMP"/>
    <property type="match status" value="1"/>
</dbReference>
<keyword evidence="5" id="KW-0997">Cell inner membrane</keyword>
<keyword evidence="6 15" id="KW-0597">Phosphoprotein</keyword>
<keyword evidence="14 16" id="KW-0472">Membrane</keyword>
<dbReference type="EC" id="2.7.13.3" evidence="3"/>
<dbReference type="InterPro" id="IPR005467">
    <property type="entry name" value="His_kinase_dom"/>
</dbReference>
<evidence type="ECO:0000259" key="17">
    <source>
        <dbReference type="PROSITE" id="PS50109"/>
    </source>
</evidence>
<keyword evidence="11" id="KW-0067">ATP-binding</keyword>
<dbReference type="Gene3D" id="6.10.340.10">
    <property type="match status" value="1"/>
</dbReference>
<dbReference type="PROSITE" id="PS50110">
    <property type="entry name" value="RESPONSE_REGULATORY"/>
    <property type="match status" value="1"/>
</dbReference>
<evidence type="ECO:0000256" key="15">
    <source>
        <dbReference type="PROSITE-ProRule" id="PRU00169"/>
    </source>
</evidence>
<dbReference type="PANTHER" id="PTHR45339">
    <property type="entry name" value="HYBRID SIGNAL TRANSDUCTION HISTIDINE KINASE J"/>
    <property type="match status" value="1"/>
</dbReference>
<evidence type="ECO:0000256" key="16">
    <source>
        <dbReference type="SAM" id="Phobius"/>
    </source>
</evidence>
<dbReference type="SMART" id="SM00388">
    <property type="entry name" value="HisKA"/>
    <property type="match status" value="1"/>
</dbReference>
<dbReference type="GO" id="GO:0005524">
    <property type="term" value="F:ATP binding"/>
    <property type="evidence" value="ECO:0007669"/>
    <property type="project" value="UniProtKB-KW"/>
</dbReference>
<dbReference type="PANTHER" id="PTHR45339:SF1">
    <property type="entry name" value="HYBRID SIGNAL TRANSDUCTION HISTIDINE KINASE J"/>
    <property type="match status" value="1"/>
</dbReference>
<gene>
    <name evidence="20" type="ORF">IOQ59_12365</name>
</gene>
<dbReference type="Gene3D" id="3.40.50.2300">
    <property type="match status" value="1"/>
</dbReference>
<feature type="domain" description="Histidine kinase" evidence="17">
    <location>
        <begin position="297"/>
        <end position="518"/>
    </location>
</feature>
<keyword evidence="4" id="KW-1003">Cell membrane</keyword>
<dbReference type="PROSITE" id="PS50109">
    <property type="entry name" value="HIS_KIN"/>
    <property type="match status" value="1"/>
</dbReference>
<keyword evidence="7" id="KW-0808">Transferase</keyword>
<dbReference type="SUPFAM" id="SSF158472">
    <property type="entry name" value="HAMP domain-like"/>
    <property type="match status" value="1"/>
</dbReference>
<evidence type="ECO:0000256" key="14">
    <source>
        <dbReference type="ARBA" id="ARBA00023136"/>
    </source>
</evidence>
<dbReference type="InterPro" id="IPR004358">
    <property type="entry name" value="Sig_transdc_His_kin-like_C"/>
</dbReference>
<dbReference type="GO" id="GO:0005886">
    <property type="term" value="C:plasma membrane"/>
    <property type="evidence" value="ECO:0007669"/>
    <property type="project" value="UniProtKB-SubCell"/>
</dbReference>
<dbReference type="GO" id="GO:0000155">
    <property type="term" value="F:phosphorelay sensor kinase activity"/>
    <property type="evidence" value="ECO:0007669"/>
    <property type="project" value="InterPro"/>
</dbReference>
<evidence type="ECO:0000313" key="21">
    <source>
        <dbReference type="Proteomes" id="UP000640333"/>
    </source>
</evidence>
<dbReference type="Proteomes" id="UP000640333">
    <property type="component" value="Unassembled WGS sequence"/>
</dbReference>
<evidence type="ECO:0000256" key="2">
    <source>
        <dbReference type="ARBA" id="ARBA00004429"/>
    </source>
</evidence>
<dbReference type="FunFam" id="1.10.287.130:FF:000004">
    <property type="entry name" value="Ethylene receptor 1"/>
    <property type="match status" value="1"/>
</dbReference>
<dbReference type="FunFam" id="3.30.565.10:FF:000010">
    <property type="entry name" value="Sensor histidine kinase RcsC"/>
    <property type="match status" value="1"/>
</dbReference>
<dbReference type="Pfam" id="PF00072">
    <property type="entry name" value="Response_reg"/>
    <property type="match status" value="1"/>
</dbReference>
<evidence type="ECO:0000256" key="13">
    <source>
        <dbReference type="ARBA" id="ARBA00023012"/>
    </source>
</evidence>
<evidence type="ECO:0000256" key="11">
    <source>
        <dbReference type="ARBA" id="ARBA00022840"/>
    </source>
</evidence>
<keyword evidence="9" id="KW-0547">Nucleotide-binding</keyword>
<dbReference type="EMBL" id="JADEYS010000012">
    <property type="protein sequence ID" value="MBE9398053.1"/>
    <property type="molecule type" value="Genomic_DNA"/>
</dbReference>
<dbReference type="SMART" id="SM00387">
    <property type="entry name" value="HATPase_c"/>
    <property type="match status" value="1"/>
</dbReference>
<feature type="modified residue" description="4-aspartylphosphate" evidence="15">
    <location>
        <position position="710"/>
    </location>
</feature>
<accession>A0A8J7FKS5</accession>
<dbReference type="SMART" id="SM00304">
    <property type="entry name" value="HAMP"/>
    <property type="match status" value="1"/>
</dbReference>
<keyword evidence="8 16" id="KW-0812">Transmembrane</keyword>
<dbReference type="InterPro" id="IPR036097">
    <property type="entry name" value="HisK_dim/P_sf"/>
</dbReference>
<sequence>MILSRFKNITIRQWVLIVSLLPLVLITLLLGSYFIHTQLQDAENALRERGESMSHLMASAAEFGLITDNKEMLSSLIRHPNKDIDVADIVFLNSDFNVVLRSDQYGSDIRQDLNYPHFTDKYIFFLQPVTATGIDVLDSPEFTDSSGVEARPPQIGWVAVILSRVHTQHRQQEIILKGISIALVGLFLTLFIAIRFGRRITTPILRITEVVKQLEKGQLDVRSPSVATGELKTLSRGINRLAQRVQESNQTLESQVNRSTTRLRATLVHLERQNLALIAARKKADGANRTKDDFLARMSHELRTPLTSVLGFSRLLDKTELRPEQKEYTRIINQTSSLLLSIIDDILDFSKLQSNAIKLEKLSLNVDSLVSDIVEMQAPAAHAKGLELIPLVAPDIPADLHGDPMRLRQILTNLVSNAIKFTDHGHVVIRVYQEKQSDDSSTLLFEVEDTGVGIPKNRIRNLFQAFTQADNSITRKFGGSGLGLVIARLLSELMGGSIELNSEENSGTTVSVYIPMYCPESQVIPATYHGGQVLIFDQHPLNRRNLKNQLSYLAPKPISVTTCEEMLRRQSEQEISTIVWGLEPNATRSSTFAEELRIVCAQYQGPLILLACEPPELALPENITVLRKPTRTGNLLSAVLPDRFDAPENEYSEKEVELPLRILVAEDNDFNRLLITRILEQAGAEVVISTNGEDAIKYEQKETFDLILMDVHMPKVDGIQATAAIRQRNKEIPIIALTANVVASEHQRLIHAGANTVLLKPINDQEVKTAINALTQKTALTTRTPAEASSNAQMLEDYQISKDLLHQELLDQLTGLFSGFEDRSSEKMRHHSHQLLGLAGLYELPELEMVGIELNRAIKQDNIRQTWDALWRLQRMVEHSQY</sequence>
<name>A0A8J7FKS5_9GAMM</name>
<dbReference type="RefSeq" id="WP_193953692.1">
    <property type="nucleotide sequence ID" value="NZ_JADEYS010000012.1"/>
</dbReference>
<evidence type="ECO:0000256" key="12">
    <source>
        <dbReference type="ARBA" id="ARBA00022989"/>
    </source>
</evidence>
<dbReference type="PRINTS" id="PR00344">
    <property type="entry name" value="BCTRLSENSOR"/>
</dbReference>
<dbReference type="InterPro" id="IPR001789">
    <property type="entry name" value="Sig_transdc_resp-reg_receiver"/>
</dbReference>
<evidence type="ECO:0000259" key="18">
    <source>
        <dbReference type="PROSITE" id="PS50110"/>
    </source>
</evidence>
<keyword evidence="10" id="KW-0418">Kinase</keyword>
<keyword evidence="13" id="KW-0902">Two-component regulatory system</keyword>
<dbReference type="InterPro" id="IPR036890">
    <property type="entry name" value="HATPase_C_sf"/>
</dbReference>
<dbReference type="SUPFAM" id="SSF47384">
    <property type="entry name" value="Homodimeric domain of signal transducing histidine kinase"/>
    <property type="match status" value="1"/>
</dbReference>
<dbReference type="InterPro" id="IPR019247">
    <property type="entry name" value="Histidine_kinase_BarA_N"/>
</dbReference>
<feature type="domain" description="Response regulatory" evidence="18">
    <location>
        <begin position="661"/>
        <end position="775"/>
    </location>
</feature>
<comment type="subcellular location">
    <subcellularLocation>
        <location evidence="2">Cell inner membrane</location>
        <topology evidence="2">Multi-pass membrane protein</topology>
    </subcellularLocation>
</comment>
<evidence type="ECO:0000313" key="20">
    <source>
        <dbReference type="EMBL" id="MBE9398053.1"/>
    </source>
</evidence>
<dbReference type="InterPro" id="IPR003660">
    <property type="entry name" value="HAMP_dom"/>
</dbReference>
<feature type="transmembrane region" description="Helical" evidence="16">
    <location>
        <begin position="174"/>
        <end position="196"/>
    </location>
</feature>
<dbReference type="InterPro" id="IPR003594">
    <property type="entry name" value="HATPase_dom"/>
</dbReference>
<feature type="transmembrane region" description="Helical" evidence="16">
    <location>
        <begin position="14"/>
        <end position="35"/>
    </location>
</feature>
<evidence type="ECO:0000256" key="9">
    <source>
        <dbReference type="ARBA" id="ARBA00022741"/>
    </source>
</evidence>
<dbReference type="CDD" id="cd16922">
    <property type="entry name" value="HATPase_EvgS-ArcB-TorS-like"/>
    <property type="match status" value="1"/>
</dbReference>
<dbReference type="CDD" id="cd17546">
    <property type="entry name" value="REC_hyHK_CKI1_RcsC-like"/>
    <property type="match status" value="1"/>
</dbReference>
<dbReference type="Gene3D" id="3.30.565.10">
    <property type="entry name" value="Histidine kinase-like ATPase, C-terminal domain"/>
    <property type="match status" value="1"/>
</dbReference>
<dbReference type="Pfam" id="PF00512">
    <property type="entry name" value="HisKA"/>
    <property type="match status" value="1"/>
</dbReference>
<evidence type="ECO:0000256" key="4">
    <source>
        <dbReference type="ARBA" id="ARBA00022475"/>
    </source>
</evidence>
<comment type="catalytic activity">
    <reaction evidence="1">
        <text>ATP + protein L-histidine = ADP + protein N-phospho-L-histidine.</text>
        <dbReference type="EC" id="2.7.13.3"/>
    </reaction>
</comment>
<evidence type="ECO:0000256" key="1">
    <source>
        <dbReference type="ARBA" id="ARBA00000085"/>
    </source>
</evidence>
<evidence type="ECO:0000256" key="3">
    <source>
        <dbReference type="ARBA" id="ARBA00012438"/>
    </source>
</evidence>
<dbReference type="Pfam" id="PF00672">
    <property type="entry name" value="HAMP"/>
    <property type="match status" value="1"/>
</dbReference>
<dbReference type="SUPFAM" id="SSF47226">
    <property type="entry name" value="Histidine-containing phosphotransfer domain, HPT domain"/>
    <property type="match status" value="1"/>
</dbReference>
<dbReference type="CDD" id="cd06225">
    <property type="entry name" value="HAMP"/>
    <property type="match status" value="1"/>
</dbReference>
<evidence type="ECO:0000256" key="10">
    <source>
        <dbReference type="ARBA" id="ARBA00022777"/>
    </source>
</evidence>
<evidence type="ECO:0000259" key="19">
    <source>
        <dbReference type="PROSITE" id="PS50885"/>
    </source>
</evidence>
<dbReference type="SUPFAM" id="SSF55874">
    <property type="entry name" value="ATPase domain of HSP90 chaperone/DNA topoisomerase II/histidine kinase"/>
    <property type="match status" value="1"/>
</dbReference>
<dbReference type="InterPro" id="IPR003661">
    <property type="entry name" value="HisK_dim/P_dom"/>
</dbReference>
<reference evidence="20" key="1">
    <citation type="submission" date="2020-10" db="EMBL/GenBank/DDBJ databases">
        <title>Bacterium isolated from coastal waters sediment.</title>
        <authorList>
            <person name="Chen R.-J."/>
            <person name="Lu D.-C."/>
            <person name="Zhu K.-L."/>
            <person name="Du Z.-J."/>
        </authorList>
    </citation>
    <scope>NUCLEOTIDE SEQUENCE</scope>
    <source>
        <strain evidence="20">N1Y112</strain>
    </source>
</reference>
<dbReference type="SMART" id="SM00448">
    <property type="entry name" value="REC"/>
    <property type="match status" value="1"/>
</dbReference>
<dbReference type="AlphaFoldDB" id="A0A8J7FKS5"/>
<dbReference type="Pfam" id="PF02518">
    <property type="entry name" value="HATPase_c"/>
    <property type="match status" value="1"/>
</dbReference>
<dbReference type="InterPro" id="IPR011006">
    <property type="entry name" value="CheY-like_superfamily"/>
</dbReference>
<evidence type="ECO:0000256" key="8">
    <source>
        <dbReference type="ARBA" id="ARBA00022692"/>
    </source>
</evidence>
<feature type="domain" description="HAMP" evidence="19">
    <location>
        <begin position="198"/>
        <end position="250"/>
    </location>
</feature>
<evidence type="ECO:0000256" key="6">
    <source>
        <dbReference type="ARBA" id="ARBA00022553"/>
    </source>
</evidence>
<organism evidence="20 21">
    <name type="scientific">Pontibacterium sinense</name>
    <dbReference type="NCBI Taxonomy" id="2781979"/>
    <lineage>
        <taxon>Bacteria</taxon>
        <taxon>Pseudomonadati</taxon>
        <taxon>Pseudomonadota</taxon>
        <taxon>Gammaproteobacteria</taxon>
        <taxon>Oceanospirillales</taxon>
        <taxon>Oceanospirillaceae</taxon>
        <taxon>Pontibacterium</taxon>
    </lineage>
</organism>
<keyword evidence="12 16" id="KW-1133">Transmembrane helix</keyword>
<evidence type="ECO:0000256" key="5">
    <source>
        <dbReference type="ARBA" id="ARBA00022519"/>
    </source>
</evidence>
<dbReference type="InterPro" id="IPR036641">
    <property type="entry name" value="HPT_dom_sf"/>
</dbReference>
<dbReference type="Gene3D" id="1.10.287.130">
    <property type="match status" value="1"/>
</dbReference>
<comment type="caution">
    <text evidence="20">The sequence shown here is derived from an EMBL/GenBank/DDBJ whole genome shotgun (WGS) entry which is preliminary data.</text>
</comment>
<dbReference type="Pfam" id="PF09984">
    <property type="entry name" value="sCache_4"/>
    <property type="match status" value="1"/>
</dbReference>
<dbReference type="CDD" id="cd00082">
    <property type="entry name" value="HisKA"/>
    <property type="match status" value="1"/>
</dbReference>